<reference evidence="3" key="1">
    <citation type="submission" date="2021-01" db="EMBL/GenBank/DDBJ databases">
        <title>Whole genome shotgun sequence of Acrocarpospora phusangensis NBRC 108782.</title>
        <authorList>
            <person name="Komaki H."/>
            <person name="Tamura T."/>
        </authorList>
    </citation>
    <scope>NUCLEOTIDE SEQUENCE</scope>
    <source>
        <strain evidence="3">NBRC 108782</strain>
    </source>
</reference>
<dbReference type="RefSeq" id="WP_204045984.1">
    <property type="nucleotide sequence ID" value="NZ_BOOA01000122.1"/>
</dbReference>
<feature type="domain" description="DUF927" evidence="2">
    <location>
        <begin position="137"/>
        <end position="246"/>
    </location>
</feature>
<proteinExistence type="predicted"/>
<dbReference type="EMBL" id="BOOA01000122">
    <property type="protein sequence ID" value="GIH29374.1"/>
    <property type="molecule type" value="Genomic_DNA"/>
</dbReference>
<evidence type="ECO:0000259" key="2">
    <source>
        <dbReference type="Pfam" id="PF06048"/>
    </source>
</evidence>
<evidence type="ECO:0000313" key="3">
    <source>
        <dbReference type="EMBL" id="GIH29374.1"/>
    </source>
</evidence>
<organism evidence="3 4">
    <name type="scientific">Acrocarpospora phusangensis</name>
    <dbReference type="NCBI Taxonomy" id="1070424"/>
    <lineage>
        <taxon>Bacteria</taxon>
        <taxon>Bacillati</taxon>
        <taxon>Actinomycetota</taxon>
        <taxon>Actinomycetes</taxon>
        <taxon>Streptosporangiales</taxon>
        <taxon>Streptosporangiaceae</taxon>
        <taxon>Acrocarpospora</taxon>
    </lineage>
</organism>
<dbReference type="AlphaFoldDB" id="A0A919UQ21"/>
<dbReference type="Pfam" id="PF06048">
    <property type="entry name" value="DUF927"/>
    <property type="match status" value="1"/>
</dbReference>
<keyword evidence="4" id="KW-1185">Reference proteome</keyword>
<dbReference type="Proteomes" id="UP000640052">
    <property type="component" value="Unassembled WGS sequence"/>
</dbReference>
<evidence type="ECO:0000256" key="1">
    <source>
        <dbReference type="SAM" id="MobiDB-lite"/>
    </source>
</evidence>
<name>A0A919UQ21_9ACTN</name>
<feature type="region of interest" description="Disordered" evidence="1">
    <location>
        <begin position="520"/>
        <end position="603"/>
    </location>
</feature>
<feature type="region of interest" description="Disordered" evidence="1">
    <location>
        <begin position="636"/>
        <end position="659"/>
    </location>
</feature>
<accession>A0A919UQ21</accession>
<protein>
    <recommendedName>
        <fullName evidence="2">DUF927 domain-containing protein</fullName>
    </recommendedName>
</protein>
<dbReference type="InterPro" id="IPR009270">
    <property type="entry name" value="DUF927"/>
</dbReference>
<feature type="compositionally biased region" description="Low complexity" evidence="1">
    <location>
        <begin position="525"/>
        <end position="534"/>
    </location>
</feature>
<sequence>MTAWRRVPGKPAYEYSTSAGEVRRWSVRGEDAEPVTMLEWVPIVTRYIVVKDSKGKIIEARYTLTIADHEDTIDADDLGSAESWKRWPGAVGVHDKPMREVLAIIVQDQAQRRAQTVAAPYWSGDNLVMPGPDLLERGYGEKFSVAEEVAELLRIAERNPKLALIMGFSYGAPYVEPLDRQPFWVHSSGVSSKGKTTGLLAAASLHGRPGKRGINRPWNASGNGVTLFLGKLAIMPAFLDELHMAGFTPPQLKRTVHTTCDGSDRFTSSRKRKLSESPAWYGVLFSTGNYSVTGVCPHAEIAVRVVEIPTPITLTPEDAKRAKKLAIENYGWWTPVPREAMRLALAHAEDLIGIPEDGGTAGRVVENLALGVAGAYFLGGKELADAALSAARELLAVQVEELREEGVKPSERLLEEIRQAVVSRPNKFPTAGRYSDWVRDHHANHGLAIEGFADGDRVQILTRSMARIATDAGLDNYRIALRELRDGGLLKVGSEKGERLRKKIGLAGQKFDVYEVVLSSESEKTTGNTGNTGNHEGISAGHSGAETVPGLWPVPGPTGNREPEPGNHTAASAEATPQVADAPSPVPGSRFPVPGSRSGKLDVPAPCAAGDGLSSWHRDGIPLHANCDPPAVVPVQEEIPPADPPRSTRAQRAEPRADRGEQLARFARAIEQSGRFPGAAERDVSAALTVFSASLDGLAWGPSAGTTGQWLFEKLEAQYGNVPVLGTPPNQPDLGEGLVTRFDFVDQAADVGAAEWVASWDVNGQFLGPLGGLELGTGEPEHVDGGMFLARYDRKALKLPGYARLTEDLDVWPGCTVPGGQWVPNPVAEYLLMRYGAVEFAERWVWPEHRRWLALWGSRVTAARTALMARDDLPSRMALVALKQMYAKFLGGWLNSGPSKNNYNRTNTLRPDWMHATHAQARMNAFRALGKTDPQPFCVSTDTAYFLLPAGADVTALDVGLQVSGQVGKWKRAELAHAGETGTIKRNNRTRESTIAAEVSKGRASGVVALVHDLHARREERAGVR</sequence>
<gene>
    <name evidence="3" type="ORF">Aph01nite_76840</name>
</gene>
<evidence type="ECO:0000313" key="4">
    <source>
        <dbReference type="Proteomes" id="UP000640052"/>
    </source>
</evidence>
<comment type="caution">
    <text evidence="3">The sequence shown here is derived from an EMBL/GenBank/DDBJ whole genome shotgun (WGS) entry which is preliminary data.</text>
</comment>